<reference evidence="1" key="1">
    <citation type="submission" date="2022-03" db="EMBL/GenBank/DDBJ databases">
        <authorList>
            <person name="Legras J.-L."/>
            <person name="Devillers H."/>
            <person name="Grondin C."/>
        </authorList>
    </citation>
    <scope>NUCLEOTIDE SEQUENCE</scope>
    <source>
        <strain evidence="1">CLIB 1423</strain>
    </source>
</reference>
<proteinExistence type="predicted"/>
<evidence type="ECO:0000313" key="1">
    <source>
        <dbReference type="EMBL" id="CAH2354800.1"/>
    </source>
</evidence>
<dbReference type="Proteomes" id="UP000837801">
    <property type="component" value="Unassembled WGS sequence"/>
</dbReference>
<organism evidence="1 2">
    <name type="scientific">[Candida] railenensis</name>
    <dbReference type="NCBI Taxonomy" id="45579"/>
    <lineage>
        <taxon>Eukaryota</taxon>
        <taxon>Fungi</taxon>
        <taxon>Dikarya</taxon>
        <taxon>Ascomycota</taxon>
        <taxon>Saccharomycotina</taxon>
        <taxon>Pichiomycetes</taxon>
        <taxon>Debaryomycetaceae</taxon>
        <taxon>Kurtzmaniella</taxon>
    </lineage>
</organism>
<protein>
    <submittedName>
        <fullName evidence="1">Uncharacterized protein</fullName>
    </submittedName>
</protein>
<evidence type="ECO:0000313" key="2">
    <source>
        <dbReference type="Proteomes" id="UP000837801"/>
    </source>
</evidence>
<sequence>MTDIISTLRDDTRFNYSDVVRKIQQEDNSVPHHAHLHNTVELFAFGNYPHYVKYQPHFIDLDKTLLLKLIKLTILAMCSENEGKIISVEDMERDYGLESAIHHYTQVANSTTEVEQYQFSNDCHLLESILFSMIDDSLINIKIDDICKSIRVVKSFKLRDSYNRNDVKLLVLKEEDIPRNAGTSYAKLEKWLNENVKPAQTEYGTNLKKFNEKNIMNQN</sequence>
<accession>A0A9P0QUJ6</accession>
<name>A0A9P0QUJ6_9ASCO</name>
<dbReference type="AlphaFoldDB" id="A0A9P0QUJ6"/>
<gene>
    <name evidence="1" type="ORF">CLIB1423_19S00584</name>
</gene>
<dbReference type="EMBL" id="CAKXYY010000019">
    <property type="protein sequence ID" value="CAH2354800.1"/>
    <property type="molecule type" value="Genomic_DNA"/>
</dbReference>
<keyword evidence="2" id="KW-1185">Reference proteome</keyword>
<comment type="caution">
    <text evidence="1">The sequence shown here is derived from an EMBL/GenBank/DDBJ whole genome shotgun (WGS) entry which is preliminary data.</text>
</comment>
<dbReference type="OrthoDB" id="10265275at2759"/>